<organism evidence="2 3">
    <name type="scientific">Triangularia setosa</name>
    <dbReference type="NCBI Taxonomy" id="2587417"/>
    <lineage>
        <taxon>Eukaryota</taxon>
        <taxon>Fungi</taxon>
        <taxon>Dikarya</taxon>
        <taxon>Ascomycota</taxon>
        <taxon>Pezizomycotina</taxon>
        <taxon>Sordariomycetes</taxon>
        <taxon>Sordariomycetidae</taxon>
        <taxon>Sordariales</taxon>
        <taxon>Podosporaceae</taxon>
        <taxon>Triangularia</taxon>
    </lineage>
</organism>
<dbReference type="EMBL" id="MU866251">
    <property type="protein sequence ID" value="KAK4175042.1"/>
    <property type="molecule type" value="Genomic_DNA"/>
</dbReference>
<evidence type="ECO:0000313" key="3">
    <source>
        <dbReference type="Proteomes" id="UP001302321"/>
    </source>
</evidence>
<evidence type="ECO:0000256" key="1">
    <source>
        <dbReference type="SAM" id="MobiDB-lite"/>
    </source>
</evidence>
<reference evidence="2" key="2">
    <citation type="submission" date="2023-05" db="EMBL/GenBank/DDBJ databases">
        <authorList>
            <consortium name="Lawrence Berkeley National Laboratory"/>
            <person name="Steindorff A."/>
            <person name="Hensen N."/>
            <person name="Bonometti L."/>
            <person name="Westerberg I."/>
            <person name="Brannstrom I.O."/>
            <person name="Guillou S."/>
            <person name="Cros-Aarteil S."/>
            <person name="Calhoun S."/>
            <person name="Haridas S."/>
            <person name="Kuo A."/>
            <person name="Mondo S."/>
            <person name="Pangilinan J."/>
            <person name="Riley R."/>
            <person name="Labutti K."/>
            <person name="Andreopoulos B."/>
            <person name="Lipzen A."/>
            <person name="Chen C."/>
            <person name="Yanf M."/>
            <person name="Daum C."/>
            <person name="Ng V."/>
            <person name="Clum A."/>
            <person name="Ohm R."/>
            <person name="Martin F."/>
            <person name="Silar P."/>
            <person name="Natvig D."/>
            <person name="Lalanne C."/>
            <person name="Gautier V."/>
            <person name="Ament-Velasquez S.L."/>
            <person name="Kruys A."/>
            <person name="Hutchinson M.I."/>
            <person name="Powell A.J."/>
            <person name="Barry K."/>
            <person name="Miller A.N."/>
            <person name="Grigoriev I.V."/>
            <person name="Debuchy R."/>
            <person name="Gladieux P."/>
            <person name="Thoren M.H."/>
            <person name="Johannesson H."/>
        </authorList>
    </citation>
    <scope>NUCLEOTIDE SEQUENCE</scope>
    <source>
        <strain evidence="2">CBS 892.96</strain>
    </source>
</reference>
<gene>
    <name evidence="2" type="ORF">QBC36DRAFT_291859</name>
</gene>
<evidence type="ECO:0000313" key="2">
    <source>
        <dbReference type="EMBL" id="KAK4175042.1"/>
    </source>
</evidence>
<protein>
    <submittedName>
        <fullName evidence="2">Uncharacterized protein</fullName>
    </submittedName>
</protein>
<feature type="compositionally biased region" description="Basic and acidic residues" evidence="1">
    <location>
        <begin position="13"/>
        <end position="22"/>
    </location>
</feature>
<proteinExistence type="predicted"/>
<feature type="compositionally biased region" description="Basic residues" evidence="1">
    <location>
        <begin position="1"/>
        <end position="12"/>
    </location>
</feature>
<keyword evidence="3" id="KW-1185">Reference proteome</keyword>
<reference evidence="2" key="1">
    <citation type="journal article" date="2023" name="Mol. Phylogenet. Evol.">
        <title>Genome-scale phylogeny and comparative genomics of the fungal order Sordariales.</title>
        <authorList>
            <person name="Hensen N."/>
            <person name="Bonometti L."/>
            <person name="Westerberg I."/>
            <person name="Brannstrom I.O."/>
            <person name="Guillou S."/>
            <person name="Cros-Aarteil S."/>
            <person name="Calhoun S."/>
            <person name="Haridas S."/>
            <person name="Kuo A."/>
            <person name="Mondo S."/>
            <person name="Pangilinan J."/>
            <person name="Riley R."/>
            <person name="LaButti K."/>
            <person name="Andreopoulos B."/>
            <person name="Lipzen A."/>
            <person name="Chen C."/>
            <person name="Yan M."/>
            <person name="Daum C."/>
            <person name="Ng V."/>
            <person name="Clum A."/>
            <person name="Steindorff A."/>
            <person name="Ohm R.A."/>
            <person name="Martin F."/>
            <person name="Silar P."/>
            <person name="Natvig D.O."/>
            <person name="Lalanne C."/>
            <person name="Gautier V."/>
            <person name="Ament-Velasquez S.L."/>
            <person name="Kruys A."/>
            <person name="Hutchinson M.I."/>
            <person name="Powell A.J."/>
            <person name="Barry K."/>
            <person name="Miller A.N."/>
            <person name="Grigoriev I.V."/>
            <person name="Debuchy R."/>
            <person name="Gladieux P."/>
            <person name="Hiltunen Thoren M."/>
            <person name="Johannesson H."/>
        </authorList>
    </citation>
    <scope>NUCLEOTIDE SEQUENCE</scope>
    <source>
        <strain evidence="2">CBS 892.96</strain>
    </source>
</reference>
<sequence length="95" mass="10958">MAKKNKKGKKKPKQQDRKDLEWSAKANPQTGSLFFQKLPQEIRDHIWTQLFYPTRFTFGERPTSRIRSVKIKPAPNGPTFAPSSSFRGVDAHCQL</sequence>
<dbReference type="AlphaFoldDB" id="A0AAN7A7B6"/>
<comment type="caution">
    <text evidence="2">The sequence shown here is derived from an EMBL/GenBank/DDBJ whole genome shotgun (WGS) entry which is preliminary data.</text>
</comment>
<dbReference type="Proteomes" id="UP001302321">
    <property type="component" value="Unassembled WGS sequence"/>
</dbReference>
<name>A0AAN7A7B6_9PEZI</name>
<accession>A0AAN7A7B6</accession>
<feature type="region of interest" description="Disordered" evidence="1">
    <location>
        <begin position="1"/>
        <end position="25"/>
    </location>
</feature>